<proteinExistence type="predicted"/>
<keyword evidence="1" id="KW-0805">Transcription regulation</keyword>
<feature type="DNA-binding region" description="H-T-H motif" evidence="4">
    <location>
        <begin position="32"/>
        <end position="51"/>
    </location>
</feature>
<reference evidence="7" key="1">
    <citation type="submission" date="2015-11" db="EMBL/GenBank/DDBJ databases">
        <authorList>
            <person name="Kumar R."/>
            <person name="Singh D."/>
            <person name="Swarnkar M.K."/>
            <person name="Singh A.K."/>
            <person name="Kumar S."/>
        </authorList>
    </citation>
    <scope>NUCLEOTIDE SEQUENCE [LARGE SCALE GENOMIC DNA]</scope>
    <source>
        <strain evidence="7">ERGS4:06</strain>
    </source>
</reference>
<dbReference type="GO" id="GO:0003700">
    <property type="term" value="F:DNA-binding transcription factor activity"/>
    <property type="evidence" value="ECO:0007669"/>
    <property type="project" value="TreeGrafter"/>
</dbReference>
<name>A0A0S2M4S5_9MICC</name>
<keyword evidence="3" id="KW-0804">Transcription</keyword>
<dbReference type="Pfam" id="PF00440">
    <property type="entry name" value="TetR_N"/>
    <property type="match status" value="1"/>
</dbReference>
<feature type="domain" description="HTH tetR-type" evidence="5">
    <location>
        <begin position="9"/>
        <end position="69"/>
    </location>
</feature>
<dbReference type="PROSITE" id="PS50977">
    <property type="entry name" value="HTH_TETR_2"/>
    <property type="match status" value="1"/>
</dbReference>
<evidence type="ECO:0000313" key="6">
    <source>
        <dbReference type="EMBL" id="ALO68641.1"/>
    </source>
</evidence>
<evidence type="ECO:0000259" key="5">
    <source>
        <dbReference type="PROSITE" id="PS50977"/>
    </source>
</evidence>
<keyword evidence="2 4" id="KW-0238">DNA-binding</keyword>
<dbReference type="PANTHER" id="PTHR30055:SF234">
    <property type="entry name" value="HTH-TYPE TRANSCRIPTIONAL REGULATOR BETI"/>
    <property type="match status" value="1"/>
</dbReference>
<accession>A0A0S2M4S5</accession>
<dbReference type="PANTHER" id="PTHR30055">
    <property type="entry name" value="HTH-TYPE TRANSCRIPTIONAL REGULATOR RUTR"/>
    <property type="match status" value="1"/>
</dbReference>
<dbReference type="GO" id="GO:0000976">
    <property type="term" value="F:transcription cis-regulatory region binding"/>
    <property type="evidence" value="ECO:0007669"/>
    <property type="project" value="TreeGrafter"/>
</dbReference>
<dbReference type="PROSITE" id="PS01081">
    <property type="entry name" value="HTH_TETR_1"/>
    <property type="match status" value="1"/>
</dbReference>
<protein>
    <recommendedName>
        <fullName evidence="5">HTH tetR-type domain-containing protein</fullName>
    </recommendedName>
</protein>
<dbReference type="InterPro" id="IPR001647">
    <property type="entry name" value="HTH_TetR"/>
</dbReference>
<reference evidence="6 7" key="2">
    <citation type="journal article" date="2016" name="J. Biotechnol.">
        <title>Complete genome sequence of Arthrobacter alpinus ERGS4:06, a yellow pigmented bacterium tolerant to cold and radiations isolated from Sikkim Himalaya.</title>
        <authorList>
            <person name="Kumar R."/>
            <person name="Singh D."/>
            <person name="Swarnkar M.K."/>
            <person name="Singh A.K."/>
            <person name="Kumar S."/>
        </authorList>
    </citation>
    <scope>NUCLEOTIDE SEQUENCE [LARGE SCALE GENOMIC DNA]</scope>
    <source>
        <strain evidence="6 7">ERGS4:06</strain>
    </source>
</reference>
<dbReference type="OrthoDB" id="8688418at2"/>
<dbReference type="Proteomes" id="UP000059574">
    <property type="component" value="Chromosome"/>
</dbReference>
<sequence>MGLRARKREATRSAITARARALTAQDGLNGFTIEQLCEDVGVSRRTFFNYFPSKEDAIIGHLLDEFPAGAMAEFLAGAAPDTGVERGPNGLSTTLLRDLFRLTCAMVRELNFTREQINLLMAAMKMEPQLMMKIVGGAHERERDFALLIAQREELSPDDPVIAITSALFGSCSHRSSQVFFSEENTVPYEELLRANLLAAQQLFTFSLLTFEGTP</sequence>
<dbReference type="InterPro" id="IPR023772">
    <property type="entry name" value="DNA-bd_HTH_TetR-type_CS"/>
</dbReference>
<dbReference type="InterPro" id="IPR050109">
    <property type="entry name" value="HTH-type_TetR-like_transc_reg"/>
</dbReference>
<evidence type="ECO:0000313" key="7">
    <source>
        <dbReference type="Proteomes" id="UP000059574"/>
    </source>
</evidence>
<organism evidence="6 7">
    <name type="scientific">Arthrobacter alpinus</name>
    <dbReference type="NCBI Taxonomy" id="656366"/>
    <lineage>
        <taxon>Bacteria</taxon>
        <taxon>Bacillati</taxon>
        <taxon>Actinomycetota</taxon>
        <taxon>Actinomycetes</taxon>
        <taxon>Micrococcales</taxon>
        <taxon>Micrococcaceae</taxon>
        <taxon>Arthrobacter</taxon>
    </lineage>
</organism>
<dbReference type="SUPFAM" id="SSF46689">
    <property type="entry name" value="Homeodomain-like"/>
    <property type="match status" value="1"/>
</dbReference>
<dbReference type="InterPro" id="IPR009057">
    <property type="entry name" value="Homeodomain-like_sf"/>
</dbReference>
<evidence type="ECO:0000256" key="2">
    <source>
        <dbReference type="ARBA" id="ARBA00023125"/>
    </source>
</evidence>
<gene>
    <name evidence="6" type="ORF">AS189_16820</name>
</gene>
<evidence type="ECO:0000256" key="4">
    <source>
        <dbReference type="PROSITE-ProRule" id="PRU00335"/>
    </source>
</evidence>
<dbReference type="Gene3D" id="1.10.357.10">
    <property type="entry name" value="Tetracycline Repressor, domain 2"/>
    <property type="match status" value="1"/>
</dbReference>
<dbReference type="AlphaFoldDB" id="A0A0S2M4S5"/>
<evidence type="ECO:0000256" key="3">
    <source>
        <dbReference type="ARBA" id="ARBA00023163"/>
    </source>
</evidence>
<evidence type="ECO:0000256" key="1">
    <source>
        <dbReference type="ARBA" id="ARBA00023015"/>
    </source>
</evidence>
<dbReference type="EMBL" id="CP013200">
    <property type="protein sequence ID" value="ALO68641.1"/>
    <property type="molecule type" value="Genomic_DNA"/>
</dbReference>